<dbReference type="InterPro" id="IPR054545">
    <property type="entry name" value="ApeI-like"/>
</dbReference>
<dbReference type="GO" id="GO:0016874">
    <property type="term" value="F:ligase activity"/>
    <property type="evidence" value="ECO:0007669"/>
    <property type="project" value="UniProtKB-KW"/>
</dbReference>
<keyword evidence="4" id="KW-1185">Reference proteome</keyword>
<comment type="caution">
    <text evidence="3">The sequence shown here is derived from an EMBL/GenBank/DDBJ whole genome shotgun (WGS) entry which is preliminary data.</text>
</comment>
<feature type="domain" description="ApeI dehydratase-like" evidence="2">
    <location>
        <begin position="453"/>
        <end position="546"/>
    </location>
</feature>
<feature type="domain" description="AMP-dependent synthetase/ligase" evidence="1">
    <location>
        <begin position="124"/>
        <end position="274"/>
    </location>
</feature>
<dbReference type="PANTHER" id="PTHR45398">
    <property type="match status" value="1"/>
</dbReference>
<accession>A0ABU0UZR7</accession>
<evidence type="ECO:0000259" key="1">
    <source>
        <dbReference type="Pfam" id="PF00501"/>
    </source>
</evidence>
<dbReference type="InterPro" id="IPR029069">
    <property type="entry name" value="HotDog_dom_sf"/>
</dbReference>
<keyword evidence="3" id="KW-0436">Ligase</keyword>
<dbReference type="PANTHER" id="PTHR45398:SF1">
    <property type="entry name" value="ENZYME, PUTATIVE (JCVI)-RELATED"/>
    <property type="match status" value="1"/>
</dbReference>
<dbReference type="Proteomes" id="UP001233360">
    <property type="component" value="Unassembled WGS sequence"/>
</dbReference>
<dbReference type="Gene3D" id="3.40.50.12780">
    <property type="entry name" value="N-terminal domain of ligase-like"/>
    <property type="match status" value="1"/>
</dbReference>
<evidence type="ECO:0000259" key="2">
    <source>
        <dbReference type="Pfam" id="PF22818"/>
    </source>
</evidence>
<dbReference type="SUPFAM" id="SSF56801">
    <property type="entry name" value="Acetyl-CoA synthetase-like"/>
    <property type="match status" value="1"/>
</dbReference>
<dbReference type="Pfam" id="PF00501">
    <property type="entry name" value="AMP-binding"/>
    <property type="match status" value="1"/>
</dbReference>
<gene>
    <name evidence="3" type="ORF">QE380_002666</name>
</gene>
<dbReference type="Gene3D" id="3.30.300.30">
    <property type="match status" value="1"/>
</dbReference>
<reference evidence="3 4" key="1">
    <citation type="submission" date="2023-07" db="EMBL/GenBank/DDBJ databases">
        <title>Functional and genomic diversity of the sorghum phyllosphere microbiome.</title>
        <authorList>
            <person name="Shade A."/>
        </authorList>
    </citation>
    <scope>NUCLEOTIDE SEQUENCE [LARGE SCALE GENOMIC DNA]</scope>
    <source>
        <strain evidence="3 4">SORGH_AS_0887</strain>
    </source>
</reference>
<dbReference type="EMBL" id="JAUTBK010000002">
    <property type="protein sequence ID" value="MDQ1209743.1"/>
    <property type="molecule type" value="Genomic_DNA"/>
</dbReference>
<proteinExistence type="predicted"/>
<name>A0ABU0UZR7_ACIBI</name>
<dbReference type="Pfam" id="PF22818">
    <property type="entry name" value="ApeI-like"/>
    <property type="match status" value="1"/>
</dbReference>
<dbReference type="InterPro" id="IPR042099">
    <property type="entry name" value="ANL_N_sf"/>
</dbReference>
<dbReference type="InterPro" id="IPR000873">
    <property type="entry name" value="AMP-dep_synth/lig_dom"/>
</dbReference>
<dbReference type="InterPro" id="IPR045851">
    <property type="entry name" value="AMP-bd_C_sf"/>
</dbReference>
<organism evidence="3 4">
    <name type="scientific">Acinetobacter baylyi</name>
    <dbReference type="NCBI Taxonomy" id="202950"/>
    <lineage>
        <taxon>Bacteria</taxon>
        <taxon>Pseudomonadati</taxon>
        <taxon>Pseudomonadota</taxon>
        <taxon>Gammaproteobacteria</taxon>
        <taxon>Moraxellales</taxon>
        <taxon>Moraxellaceae</taxon>
        <taxon>Acinetobacter</taxon>
    </lineage>
</organism>
<evidence type="ECO:0000313" key="4">
    <source>
        <dbReference type="Proteomes" id="UP001233360"/>
    </source>
</evidence>
<evidence type="ECO:0000313" key="3">
    <source>
        <dbReference type="EMBL" id="MDQ1209743.1"/>
    </source>
</evidence>
<protein>
    <submittedName>
        <fullName evidence="3">Acyl-CoA synthetase (AMP-forming)/AMP-acid ligase II/3-hydroxymyristoyl/3-hydroxydecanoyl-(Acyl carrier protein) dehydratase</fullName>
    </submittedName>
</protein>
<dbReference type="SUPFAM" id="SSF54637">
    <property type="entry name" value="Thioesterase/thiol ester dehydrase-isomerase"/>
    <property type="match status" value="1"/>
</dbReference>
<sequence length="560" mass="64028">MMNNHLNDFIRSPRTLAINAQLKAISFAEFWQDVAAQAAWIQPSPQSVWALWEQDSYDFLVLLFAGLVAKKRILLPPNRVAQLEQDFRRQDIHFLSRQLSISPVQMIPIPEWNTETLNQAHIDFYTSGSTGQPKRIERNLAQLLSEVQGLDQTFALAEHSIALATVSHQHIYGLLFKVLWPLATGRCFYSPQLGFPEDVVIMQQRFTTSNRQNYVISSPALLKRWNKDMVLQACEAVFSSGGKLESGIRPQLNDAITEILGSSETGGIAYRHQDHAAWQAFADVDIQIEQAHLQVKTAHAYTEQWIETGDLAQWQQLENTTLGFELLGRADRLIKLEEKRLSLDAIEQGIQSQPQVEQCHALVVEHEKRQLLACIVVLNADARASLKQLGKRQFVSQLKHQLSHGLERIAIPRLWRFLTDIPHNSQSKRDKHYLKSLFQPMLYPVVLQRTALENEHCWTLEFSPELECFKGHFPTQPIYPGVGQIGFVEAFAKQIWADLDWCSGYEQLKFQHVIVPYSVIAMKLTRKQHKISFELHQQDQTMASGRLLFALKITGEEPST</sequence>
<dbReference type="Gene3D" id="3.10.129.10">
    <property type="entry name" value="Hotdog Thioesterase"/>
    <property type="match status" value="1"/>
</dbReference>